<name>A0AA40G190_9HYME</name>
<feature type="compositionally biased region" description="Basic and acidic residues" evidence="1">
    <location>
        <begin position="1"/>
        <end position="10"/>
    </location>
</feature>
<dbReference type="EMBL" id="JAHYIQ010000009">
    <property type="protein sequence ID" value="KAK1128897.1"/>
    <property type="molecule type" value="Genomic_DNA"/>
</dbReference>
<evidence type="ECO:0000313" key="3">
    <source>
        <dbReference type="Proteomes" id="UP001177670"/>
    </source>
</evidence>
<accession>A0AA40G190</accession>
<protein>
    <submittedName>
        <fullName evidence="2">Uncharacterized protein</fullName>
    </submittedName>
</protein>
<evidence type="ECO:0000256" key="1">
    <source>
        <dbReference type="SAM" id="MobiDB-lite"/>
    </source>
</evidence>
<reference evidence="2" key="1">
    <citation type="submission" date="2021-10" db="EMBL/GenBank/DDBJ databases">
        <title>Melipona bicolor Genome sequencing and assembly.</title>
        <authorList>
            <person name="Araujo N.S."/>
            <person name="Arias M.C."/>
        </authorList>
    </citation>
    <scope>NUCLEOTIDE SEQUENCE</scope>
    <source>
        <strain evidence="2">USP_2M_L1-L4_2017</strain>
        <tissue evidence="2">Whole body</tissue>
    </source>
</reference>
<feature type="compositionally biased region" description="Basic and acidic residues" evidence="1">
    <location>
        <begin position="30"/>
        <end position="47"/>
    </location>
</feature>
<dbReference type="AlphaFoldDB" id="A0AA40G190"/>
<dbReference type="Proteomes" id="UP001177670">
    <property type="component" value="Unassembled WGS sequence"/>
</dbReference>
<feature type="compositionally biased region" description="Basic residues" evidence="1">
    <location>
        <begin position="54"/>
        <end position="64"/>
    </location>
</feature>
<sequence>MTAETLNKDETLEEPSTDQTVMKPNPTPLNKEESLEEPLRDQAKPKSEPNVPNPKRRFPRRFSSRMKEVGPSVNSREEEQKGPGSFAGMENGCHRGSLEKTEAAKNY</sequence>
<gene>
    <name evidence="2" type="ORF">K0M31_020035</name>
</gene>
<feature type="compositionally biased region" description="Basic and acidic residues" evidence="1">
    <location>
        <begin position="92"/>
        <end position="107"/>
    </location>
</feature>
<feature type="region of interest" description="Disordered" evidence="1">
    <location>
        <begin position="1"/>
        <end position="107"/>
    </location>
</feature>
<comment type="caution">
    <text evidence="2">The sequence shown here is derived from an EMBL/GenBank/DDBJ whole genome shotgun (WGS) entry which is preliminary data.</text>
</comment>
<evidence type="ECO:0000313" key="2">
    <source>
        <dbReference type="EMBL" id="KAK1128897.1"/>
    </source>
</evidence>
<organism evidence="2 3">
    <name type="scientific">Melipona bicolor</name>
    <dbReference type="NCBI Taxonomy" id="60889"/>
    <lineage>
        <taxon>Eukaryota</taxon>
        <taxon>Metazoa</taxon>
        <taxon>Ecdysozoa</taxon>
        <taxon>Arthropoda</taxon>
        <taxon>Hexapoda</taxon>
        <taxon>Insecta</taxon>
        <taxon>Pterygota</taxon>
        <taxon>Neoptera</taxon>
        <taxon>Endopterygota</taxon>
        <taxon>Hymenoptera</taxon>
        <taxon>Apocrita</taxon>
        <taxon>Aculeata</taxon>
        <taxon>Apoidea</taxon>
        <taxon>Anthophila</taxon>
        <taxon>Apidae</taxon>
        <taxon>Melipona</taxon>
    </lineage>
</organism>
<proteinExistence type="predicted"/>
<keyword evidence="3" id="KW-1185">Reference proteome</keyword>